<gene>
    <name evidence="9" type="ORF">FOB64_005439</name>
</gene>
<feature type="compositionally biased region" description="Low complexity" evidence="7">
    <location>
        <begin position="788"/>
        <end position="810"/>
    </location>
</feature>
<feature type="coiled-coil region" evidence="6">
    <location>
        <begin position="23"/>
        <end position="64"/>
    </location>
</feature>
<dbReference type="Pfam" id="PF00004">
    <property type="entry name" value="AAA"/>
    <property type="match status" value="1"/>
</dbReference>
<dbReference type="InterPro" id="IPR003960">
    <property type="entry name" value="ATPase_AAA_CS"/>
</dbReference>
<dbReference type="FunFam" id="1.10.287.110:FF:000281">
    <property type="entry name" value="DnaJ-like chaperone, putative"/>
    <property type="match status" value="1"/>
</dbReference>
<dbReference type="InterPro" id="IPR003593">
    <property type="entry name" value="AAA+_ATPase"/>
</dbReference>
<dbReference type="InterPro" id="IPR036869">
    <property type="entry name" value="J_dom_sf"/>
</dbReference>
<evidence type="ECO:0000256" key="5">
    <source>
        <dbReference type="ARBA" id="ARBA00022942"/>
    </source>
</evidence>
<dbReference type="AlphaFoldDB" id="A0A8H6BX46"/>
<dbReference type="InterPro" id="IPR011990">
    <property type="entry name" value="TPR-like_helical_dom_sf"/>
</dbReference>
<dbReference type="PANTHER" id="PTHR23073">
    <property type="entry name" value="26S PROTEASOME REGULATORY SUBUNIT"/>
    <property type="match status" value="1"/>
</dbReference>
<dbReference type="Gene3D" id="3.40.50.300">
    <property type="entry name" value="P-loop containing nucleotide triphosphate hydrolases"/>
    <property type="match status" value="1"/>
</dbReference>
<comment type="caution">
    <text evidence="9">The sequence shown here is derived from an EMBL/GenBank/DDBJ whole genome shotgun (WGS) entry which is preliminary data.</text>
</comment>
<dbReference type="GO" id="GO:0010604">
    <property type="term" value="P:positive regulation of macromolecule metabolic process"/>
    <property type="evidence" value="ECO:0007669"/>
    <property type="project" value="UniProtKB-ARBA"/>
</dbReference>
<keyword evidence="3" id="KW-0547">Nucleotide-binding</keyword>
<sequence length="971" mass="111771">MTTSIDKPYVHEGGIRPYFEQQIQDTEIRIQQTTQNLRRLEAQRNKLNNKVRQLKDELRLLQEPGSYVGEVVKVMGLKKVLVKIHPEGKFIVNVTKDIDVKKLTPSIRVCLKADSHDLYKILPNKVDPLVSLMMVEKVPDSTYDMVGGLDKQIKEIKEVIELPVKHPELFESLGIAQPKGVILYGPPGTGKTLLARAVAHHTECKFIRVSGSELVQKYIGEGSRMVRELFVMAREHAPSIIFMDEIDSIGSSRVEGSSGGDSEVQRTMLELLNQLDGFESSKDIKIIMATNRLDILDPALLRPGRIDRKIEFPAPTVAARTDILKIHSRSMNLTRGINLRKIAEKMNGCSGADVKGFVPKSKVLQLDKLFSEQGPTINVLQAYEEIIRTAKSSSSNTNSLPKLLFKKAIIEINLNKEIQAIADLKWALELDPAMGPAKDKIVQLLMARGEFDTVQRYLTKDNDKDIYHTIDKINQDIKTSKELIEKHEYQQCANILNEIISLSPANYEITELYYNLALNSYKETPDFQLKYLGEMLPVNKVIIQTAKNLIDINPMKSLKYFNVLSQFLLYTEVQFENSNKIIKNCLRIDNEYTLCGKLSKFYVKFQNFFKLLEDYSIIQGHYYTNTENNVKLEDEGLINPVIDYQFVIKFLFMDDLQVSKLDKRKLPSSIKNNYDYLQYQIQKFGEELGFETSSKILFLQDLNRLVCEAYSLTGSSKKAKQFCDSFDDSDNLFLPKHITEIDKYLSKKKYPQAEELLNKFNNNVKQTKLFTDRWTKVEEYHMKLNQQRQQQYFQQQQQQQQQRQRQQQYRGAPPHQQRKKPANDYYKVLDVPRDADEKTIKKGYRTQTLKYHPDKYKGDDLTPEQIEKKMQAINQAYEVLSDPELRERYDRGDDPNDPMGQSHPQWQPQGGGGQPNFNFNFGGGGGGGNQFFQQFFGGQGFKFNGQGNPFGNSHQKVKITKNKKKNRSRKQ</sequence>
<dbReference type="EMBL" id="JABWAD010000060">
    <property type="protein sequence ID" value="KAF6063833.1"/>
    <property type="molecule type" value="Genomic_DNA"/>
</dbReference>
<evidence type="ECO:0000256" key="7">
    <source>
        <dbReference type="SAM" id="MobiDB-lite"/>
    </source>
</evidence>
<dbReference type="InterPro" id="IPR003959">
    <property type="entry name" value="ATPase_AAA_core"/>
</dbReference>
<dbReference type="GO" id="GO:0016887">
    <property type="term" value="F:ATP hydrolysis activity"/>
    <property type="evidence" value="ECO:0007669"/>
    <property type="project" value="InterPro"/>
</dbReference>
<evidence type="ECO:0000256" key="3">
    <source>
        <dbReference type="ARBA" id="ARBA00022741"/>
    </source>
</evidence>
<dbReference type="GO" id="GO:0008540">
    <property type="term" value="C:proteasome regulatory particle, base subcomplex"/>
    <property type="evidence" value="ECO:0007669"/>
    <property type="project" value="UniProtKB-ARBA"/>
</dbReference>
<feature type="region of interest" description="Disordered" evidence="7">
    <location>
        <begin position="788"/>
        <end position="825"/>
    </location>
</feature>
<dbReference type="SUPFAM" id="SSF46565">
    <property type="entry name" value="Chaperone J-domain"/>
    <property type="match status" value="1"/>
</dbReference>
<evidence type="ECO:0000256" key="1">
    <source>
        <dbReference type="ARBA" id="ARBA00006914"/>
    </source>
</evidence>
<dbReference type="Pfam" id="PF16450">
    <property type="entry name" value="Prot_ATP_ID_OB_C"/>
    <property type="match status" value="1"/>
</dbReference>
<feature type="compositionally biased region" description="Basic residues" evidence="7">
    <location>
        <begin position="955"/>
        <end position="971"/>
    </location>
</feature>
<keyword evidence="2" id="KW-0963">Cytoplasm</keyword>
<dbReference type="InterPro" id="IPR001623">
    <property type="entry name" value="DnaJ_domain"/>
</dbReference>
<feature type="compositionally biased region" description="Low complexity" evidence="7">
    <location>
        <begin position="930"/>
        <end position="952"/>
    </location>
</feature>
<accession>A0A8H6BX46</accession>
<dbReference type="Gene3D" id="1.10.8.60">
    <property type="match status" value="1"/>
</dbReference>
<keyword evidence="4" id="KW-0067">ATP-binding</keyword>
<dbReference type="Gene3D" id="1.10.287.110">
    <property type="entry name" value="DnaJ domain"/>
    <property type="match status" value="1"/>
</dbReference>
<evidence type="ECO:0000256" key="2">
    <source>
        <dbReference type="ARBA" id="ARBA00022490"/>
    </source>
</evidence>
<evidence type="ECO:0000313" key="10">
    <source>
        <dbReference type="Proteomes" id="UP000536275"/>
    </source>
</evidence>
<organism evidence="9 10">
    <name type="scientific">Candida albicans</name>
    <name type="common">Yeast</name>
    <dbReference type="NCBI Taxonomy" id="5476"/>
    <lineage>
        <taxon>Eukaryota</taxon>
        <taxon>Fungi</taxon>
        <taxon>Dikarya</taxon>
        <taxon>Ascomycota</taxon>
        <taxon>Saccharomycotina</taxon>
        <taxon>Pichiomycetes</taxon>
        <taxon>Debaryomycetaceae</taxon>
        <taxon>Candida/Lodderomyces clade</taxon>
        <taxon>Candida</taxon>
    </lineage>
</organism>
<evidence type="ECO:0000256" key="4">
    <source>
        <dbReference type="ARBA" id="ARBA00022840"/>
    </source>
</evidence>
<name>A0A8H6BX46_CANAX</name>
<dbReference type="FunFam" id="1.25.40.10:FF:002237">
    <property type="entry name" value="DnaJ-like chaperone, putative"/>
    <property type="match status" value="1"/>
</dbReference>
<dbReference type="SMART" id="SM00271">
    <property type="entry name" value="DnaJ"/>
    <property type="match status" value="1"/>
</dbReference>
<dbReference type="Gene3D" id="2.40.50.140">
    <property type="entry name" value="Nucleic acid-binding proteins"/>
    <property type="match status" value="1"/>
</dbReference>
<dbReference type="Proteomes" id="UP000536275">
    <property type="component" value="Unassembled WGS sequence"/>
</dbReference>
<evidence type="ECO:0000313" key="9">
    <source>
        <dbReference type="EMBL" id="KAF6063833.1"/>
    </source>
</evidence>
<dbReference type="PROSITE" id="PS00674">
    <property type="entry name" value="AAA"/>
    <property type="match status" value="1"/>
</dbReference>
<dbReference type="PROSITE" id="PS50076">
    <property type="entry name" value="DNAJ_2"/>
    <property type="match status" value="1"/>
</dbReference>
<proteinExistence type="inferred from homology"/>
<keyword evidence="5" id="KW-0647">Proteasome</keyword>
<feature type="region of interest" description="Disordered" evidence="7">
    <location>
        <begin position="888"/>
        <end position="971"/>
    </location>
</feature>
<dbReference type="SMART" id="SM00382">
    <property type="entry name" value="AAA"/>
    <property type="match status" value="1"/>
</dbReference>
<dbReference type="PRINTS" id="PR00625">
    <property type="entry name" value="JDOMAIN"/>
</dbReference>
<dbReference type="Pfam" id="PF00226">
    <property type="entry name" value="DnaJ"/>
    <property type="match status" value="1"/>
</dbReference>
<dbReference type="FunFam" id="2.40.50.140:FF:000044">
    <property type="entry name" value="26S protease regulatory subunit 8"/>
    <property type="match status" value="1"/>
</dbReference>
<evidence type="ECO:0000256" key="6">
    <source>
        <dbReference type="SAM" id="Coils"/>
    </source>
</evidence>
<reference evidence="9 10" key="1">
    <citation type="submission" date="2020-03" db="EMBL/GenBank/DDBJ databases">
        <title>FDA dAtabase for Regulatory Grade micrObial Sequences (FDA-ARGOS): Supporting development and validation of Infectious Disease Dx tests.</title>
        <authorList>
            <person name="Campos J."/>
            <person name="Goldberg B."/>
            <person name="Tallon L."/>
            <person name="Sadzewicz L."/>
            <person name="Vavikolanu K."/>
            <person name="Mehta A."/>
            <person name="Aluvathingal J."/>
            <person name="Nadendla S."/>
            <person name="Nandy P."/>
            <person name="Geyer C."/>
            <person name="Yan Y."/>
            <person name="Sichtig H."/>
        </authorList>
    </citation>
    <scope>NUCLEOTIDE SEQUENCE [LARGE SCALE GENOMIC DNA]</scope>
    <source>
        <strain evidence="9 10">FDAARGOS_656</strain>
    </source>
</reference>
<dbReference type="GO" id="GO:0070682">
    <property type="term" value="P:proteasome regulatory particle assembly"/>
    <property type="evidence" value="ECO:0007669"/>
    <property type="project" value="UniProtKB-ARBA"/>
</dbReference>
<dbReference type="SUPFAM" id="SSF52540">
    <property type="entry name" value="P-loop containing nucleoside triphosphate hydrolases"/>
    <property type="match status" value="1"/>
</dbReference>
<evidence type="ECO:0000259" key="8">
    <source>
        <dbReference type="PROSITE" id="PS50076"/>
    </source>
</evidence>
<dbReference type="Gene3D" id="1.25.40.10">
    <property type="entry name" value="Tetratricopeptide repeat domain"/>
    <property type="match status" value="1"/>
</dbReference>
<dbReference type="FunFam" id="3.40.50.300:FF:000030">
    <property type="entry name" value="26S protease regulatory subunit 8"/>
    <property type="match status" value="1"/>
</dbReference>
<feature type="domain" description="J" evidence="8">
    <location>
        <begin position="824"/>
        <end position="893"/>
    </location>
</feature>
<dbReference type="SUPFAM" id="SSF48452">
    <property type="entry name" value="TPR-like"/>
    <property type="match status" value="1"/>
</dbReference>
<dbReference type="InterPro" id="IPR032501">
    <property type="entry name" value="Prot_ATP_ID_OB_2nd"/>
</dbReference>
<dbReference type="GO" id="GO:0005524">
    <property type="term" value="F:ATP binding"/>
    <property type="evidence" value="ECO:0007669"/>
    <property type="project" value="UniProtKB-KW"/>
</dbReference>
<dbReference type="CDD" id="cd19502">
    <property type="entry name" value="RecA-like_PAN_like"/>
    <property type="match status" value="1"/>
</dbReference>
<dbReference type="InterPro" id="IPR012340">
    <property type="entry name" value="NA-bd_OB-fold"/>
</dbReference>
<protein>
    <recommendedName>
        <fullName evidence="8">J domain-containing protein</fullName>
    </recommendedName>
</protein>
<comment type="similarity">
    <text evidence="1">Belongs to the AAA ATPase family.</text>
</comment>
<dbReference type="CDD" id="cd06257">
    <property type="entry name" value="DnaJ"/>
    <property type="match status" value="1"/>
</dbReference>
<dbReference type="InterPro" id="IPR027417">
    <property type="entry name" value="P-loop_NTPase"/>
</dbReference>
<dbReference type="InterPro" id="IPR050221">
    <property type="entry name" value="26S_Proteasome_ATPase"/>
</dbReference>
<keyword evidence="6" id="KW-0175">Coiled coil</keyword>